<proteinExistence type="predicted"/>
<dbReference type="EMBL" id="MIQH01000453">
    <property type="protein sequence ID" value="OIR24969.1"/>
    <property type="molecule type" value="Genomic_DNA"/>
</dbReference>
<gene>
    <name evidence="1" type="ORF">BGC33_12285</name>
</gene>
<evidence type="ECO:0000313" key="2">
    <source>
        <dbReference type="Proteomes" id="UP000182798"/>
    </source>
</evidence>
<accession>A0A1J5U9A3</accession>
<dbReference type="AlphaFoldDB" id="A0A1J5U9A3"/>
<sequence>MIIKENTFFAIIQGYGMLVNMLFTCLDTKALKRKSVEKDNASYFSISYTSKPSIKGLENS</sequence>
<comment type="caution">
    <text evidence="1">The sequence shown here is derived from an EMBL/GenBank/DDBJ whole genome shotgun (WGS) entry which is preliminary data.</text>
</comment>
<evidence type="ECO:0000313" key="1">
    <source>
        <dbReference type="EMBL" id="OIR24969.1"/>
    </source>
</evidence>
<name>A0A1J5U9A3_9GAMM</name>
<protein>
    <submittedName>
        <fullName evidence="1">Uncharacterized protein</fullName>
    </submittedName>
</protein>
<dbReference type="RefSeq" id="WP_071563980.1">
    <property type="nucleotide sequence ID" value="NZ_CAESAQ020000021.1"/>
</dbReference>
<reference evidence="2" key="1">
    <citation type="submission" date="2016-09" db="EMBL/GenBank/DDBJ databases">
        <title>Genome Sequence of Bathymodiolus thermophilus sulfur-oxidizing gill endosymbiont.</title>
        <authorList>
            <person name="Ponnudurai R."/>
            <person name="Kleiner M."/>
            <person name="Sayavedra L."/>
            <person name="Thuermer A."/>
            <person name="Felbeck H."/>
            <person name="Schlueter R."/>
            <person name="Schweder T."/>
            <person name="Markert S."/>
        </authorList>
    </citation>
    <scope>NUCLEOTIDE SEQUENCE [LARGE SCALE GENOMIC DNA]</scope>
    <source>
        <strain evidence="2">BAT/CrabSpa'14</strain>
    </source>
</reference>
<dbReference type="Proteomes" id="UP000182798">
    <property type="component" value="Unassembled WGS sequence"/>
</dbReference>
<organism evidence="1 2">
    <name type="scientific">Bathymodiolus thermophilus thioautotrophic gill symbiont</name>
    <dbReference type="NCBI Taxonomy" id="2360"/>
    <lineage>
        <taxon>Bacteria</taxon>
        <taxon>Pseudomonadati</taxon>
        <taxon>Pseudomonadota</taxon>
        <taxon>Gammaproteobacteria</taxon>
        <taxon>sulfur-oxidizing symbionts</taxon>
    </lineage>
</organism>